<protein>
    <submittedName>
        <fullName evidence="4">Septum formation family protein</fullName>
    </submittedName>
</protein>
<sequence length="288" mass="29786">MLGQDERVRRAAAAALLLLLPLAGCSGGDTSGDGSTNDAAASSPSTTPSASATPTTATAAPKPRDRACYRLDYAAAVAPTTTAKPQDCGGAHTAMTYAVGTLDTVVAGHLVAVDSAKVQQQVATECPQRLPAFLGGSPEALRLSMLRAVWFTPTVEESDAGADWYRCDVIAVAAEGRLAPLTGALRGVLARPDAAARYGMCGTAEPGTSGFDRVICSGSHSWRAIDTVTFSGSAYPGVAKARDAGQGPCEDAARARASDALNFKWSYEWPTAAQWRGGQTYGLCWIPD</sequence>
<reference evidence="4 5" key="1">
    <citation type="submission" date="2020-08" db="EMBL/GenBank/DDBJ databases">
        <authorList>
            <person name="Seo M.-J."/>
        </authorList>
    </citation>
    <scope>NUCLEOTIDE SEQUENCE [LARGE SCALE GENOMIC DNA]</scope>
    <source>
        <strain evidence="4 5">KIGAM211</strain>
    </source>
</reference>
<organism evidence="4 5">
    <name type="scientific">Nocardioides luti</name>
    <dbReference type="NCBI Taxonomy" id="2761101"/>
    <lineage>
        <taxon>Bacteria</taxon>
        <taxon>Bacillati</taxon>
        <taxon>Actinomycetota</taxon>
        <taxon>Actinomycetes</taxon>
        <taxon>Propionibacteriales</taxon>
        <taxon>Nocardioidaceae</taxon>
        <taxon>Nocardioides</taxon>
    </lineage>
</organism>
<evidence type="ECO:0000313" key="4">
    <source>
        <dbReference type="EMBL" id="MBB6629362.1"/>
    </source>
</evidence>
<feature type="region of interest" description="Disordered" evidence="1">
    <location>
        <begin position="29"/>
        <end position="63"/>
    </location>
</feature>
<evidence type="ECO:0000313" key="5">
    <source>
        <dbReference type="Proteomes" id="UP000523955"/>
    </source>
</evidence>
<comment type="caution">
    <text evidence="4">The sequence shown here is derived from an EMBL/GenBank/DDBJ whole genome shotgun (WGS) entry which is preliminary data.</text>
</comment>
<accession>A0A7X0RJD9</accession>
<gene>
    <name evidence="4" type="ORF">H5V45_18690</name>
</gene>
<evidence type="ECO:0000256" key="1">
    <source>
        <dbReference type="SAM" id="MobiDB-lite"/>
    </source>
</evidence>
<feature type="domain" description="Septum formation-related" evidence="3">
    <location>
        <begin position="152"/>
        <end position="281"/>
    </location>
</feature>
<keyword evidence="2" id="KW-0732">Signal</keyword>
<dbReference type="EMBL" id="JACKXE010000001">
    <property type="protein sequence ID" value="MBB6629362.1"/>
    <property type="molecule type" value="Genomic_DNA"/>
</dbReference>
<keyword evidence="5" id="KW-1185">Reference proteome</keyword>
<dbReference type="Pfam" id="PF13845">
    <property type="entry name" value="Septum_form"/>
    <property type="match status" value="1"/>
</dbReference>
<feature type="compositionally biased region" description="Low complexity" evidence="1">
    <location>
        <begin position="32"/>
        <end position="61"/>
    </location>
</feature>
<feature type="signal peptide" evidence="2">
    <location>
        <begin position="1"/>
        <end position="26"/>
    </location>
</feature>
<evidence type="ECO:0000256" key="2">
    <source>
        <dbReference type="SAM" id="SignalP"/>
    </source>
</evidence>
<name>A0A7X0RJD9_9ACTN</name>
<dbReference type="InterPro" id="IPR026004">
    <property type="entry name" value="Septum_form"/>
</dbReference>
<dbReference type="Proteomes" id="UP000523955">
    <property type="component" value="Unassembled WGS sequence"/>
</dbReference>
<dbReference type="AlphaFoldDB" id="A0A7X0RJD9"/>
<evidence type="ECO:0000259" key="3">
    <source>
        <dbReference type="Pfam" id="PF13845"/>
    </source>
</evidence>
<proteinExistence type="predicted"/>
<feature type="chain" id="PRO_5038624356" evidence="2">
    <location>
        <begin position="27"/>
        <end position="288"/>
    </location>
</feature>